<dbReference type="Gene3D" id="3.30.70.360">
    <property type="match status" value="1"/>
</dbReference>
<dbReference type="InterPro" id="IPR010158">
    <property type="entry name" value="Amidase_Cbmase"/>
</dbReference>
<keyword evidence="2" id="KW-0378">Hydrolase</keyword>
<comment type="similarity">
    <text evidence="1">Belongs to the peptidase M20 family.</text>
</comment>
<sequence length="393" mass="42955">MKINHQRLMDLLDELNQITSEGEGITRLAYTEQEQAALDWFIEKCEQHSIRTHRDAIGNVFGTIGPEAEKGVLIGSHLDTVKNGGKYDGALGVVAGLEILITLLENGAQLEKPVTVVSFRGEEANILGGTFGSRAFCGTIEFDEDFIKRMESTPFSLQQVKETVGAERYSNYLELHIEQGKKLENNGADIGVVHAIAGIKRLDVTVHGEAAHSGTMGMEERNDALISTAKILLEFERLVKMYGEPNVGTVGELYVHPNLPNVVPGRVDFTLEVRGTDLETMREIAERFSDYASTYHQVAIKPNIEKHPSDLSEKIVATVEQVCKEAGMGYRVMMSGANHDANSLAAVMDSGIIFIPCVNGVSHNPNECVEAADIEKGANVLFRSALSLLKASQ</sequence>
<feature type="domain" description="Peptidase M20 dimerisation" evidence="3">
    <location>
        <begin position="197"/>
        <end position="294"/>
    </location>
</feature>
<reference evidence="4 5" key="1">
    <citation type="submission" date="2023-07" db="EMBL/GenBank/DDBJ databases">
        <title>Novel species in genus Planococcus.</title>
        <authorList>
            <person name="Ning S."/>
        </authorList>
    </citation>
    <scope>NUCLEOTIDE SEQUENCE [LARGE SCALE GENOMIC DNA]</scope>
    <source>
        <strain evidence="4 5">N017</strain>
    </source>
</reference>
<dbReference type="Pfam" id="PF07687">
    <property type="entry name" value="M20_dimer"/>
    <property type="match status" value="1"/>
</dbReference>
<evidence type="ECO:0000259" key="3">
    <source>
        <dbReference type="Pfam" id="PF07687"/>
    </source>
</evidence>
<dbReference type="PANTHER" id="PTHR32494:SF5">
    <property type="entry name" value="ALLANTOATE AMIDOHYDROLASE"/>
    <property type="match status" value="1"/>
</dbReference>
<dbReference type="PANTHER" id="PTHR32494">
    <property type="entry name" value="ALLANTOATE DEIMINASE-RELATED"/>
    <property type="match status" value="1"/>
</dbReference>
<dbReference type="PIRSF" id="PIRSF001235">
    <property type="entry name" value="Amidase_carbamoylase"/>
    <property type="match status" value="1"/>
</dbReference>
<comment type="caution">
    <text evidence="4">The sequence shown here is derived from an EMBL/GenBank/DDBJ whole genome shotgun (WGS) entry which is preliminary data.</text>
</comment>
<keyword evidence="5" id="KW-1185">Reference proteome</keyword>
<accession>A0ABT8NEK5</accession>
<dbReference type="SUPFAM" id="SSF55031">
    <property type="entry name" value="Bacterial exopeptidase dimerisation domain"/>
    <property type="match status" value="1"/>
</dbReference>
<dbReference type="Proteomes" id="UP001172142">
    <property type="component" value="Unassembled WGS sequence"/>
</dbReference>
<organism evidence="4 5">
    <name type="scientific">Planococcus shenhongbingii</name>
    <dbReference type="NCBI Taxonomy" id="3058398"/>
    <lineage>
        <taxon>Bacteria</taxon>
        <taxon>Bacillati</taxon>
        <taxon>Bacillota</taxon>
        <taxon>Bacilli</taxon>
        <taxon>Bacillales</taxon>
        <taxon>Caryophanaceae</taxon>
        <taxon>Planococcus</taxon>
    </lineage>
</organism>
<dbReference type="InterPro" id="IPR036264">
    <property type="entry name" value="Bact_exopeptidase_dim_dom"/>
</dbReference>
<evidence type="ECO:0000313" key="4">
    <source>
        <dbReference type="EMBL" id="MDN7246302.1"/>
    </source>
</evidence>
<evidence type="ECO:0000313" key="5">
    <source>
        <dbReference type="Proteomes" id="UP001172142"/>
    </source>
</evidence>
<dbReference type="InterPro" id="IPR002933">
    <property type="entry name" value="Peptidase_M20"/>
</dbReference>
<name>A0ABT8NEK5_9BACL</name>
<dbReference type="NCBIfam" id="TIGR01879">
    <property type="entry name" value="hydantase"/>
    <property type="match status" value="1"/>
</dbReference>
<dbReference type="RefSeq" id="WP_301856882.1">
    <property type="nucleotide sequence ID" value="NZ_JAUJWU010000003.1"/>
</dbReference>
<gene>
    <name evidence="4" type="ORF">QWY13_12475</name>
</gene>
<evidence type="ECO:0000256" key="2">
    <source>
        <dbReference type="ARBA" id="ARBA00022801"/>
    </source>
</evidence>
<dbReference type="CDD" id="cd03884">
    <property type="entry name" value="M20_bAS"/>
    <property type="match status" value="1"/>
</dbReference>
<protein>
    <submittedName>
        <fullName evidence="4">M20 family metallo-hydrolase</fullName>
    </submittedName>
</protein>
<dbReference type="EMBL" id="JAUJWU010000003">
    <property type="protein sequence ID" value="MDN7246302.1"/>
    <property type="molecule type" value="Genomic_DNA"/>
</dbReference>
<proteinExistence type="inferred from homology"/>
<evidence type="ECO:0000256" key="1">
    <source>
        <dbReference type="ARBA" id="ARBA00006153"/>
    </source>
</evidence>
<dbReference type="InterPro" id="IPR011650">
    <property type="entry name" value="Peptidase_M20_dimer"/>
</dbReference>
<dbReference type="Pfam" id="PF01546">
    <property type="entry name" value="Peptidase_M20"/>
    <property type="match status" value="1"/>
</dbReference>
<dbReference type="Gene3D" id="3.40.630.10">
    <property type="entry name" value="Zn peptidases"/>
    <property type="match status" value="1"/>
</dbReference>
<dbReference type="SUPFAM" id="SSF53187">
    <property type="entry name" value="Zn-dependent exopeptidases"/>
    <property type="match status" value="1"/>
</dbReference>